<name>A0A367KMR2_RHIST</name>
<accession>A0A367KMR2</accession>
<dbReference type="EMBL" id="PJQM01000986">
    <property type="protein sequence ID" value="RCI03525.1"/>
    <property type="molecule type" value="Genomic_DNA"/>
</dbReference>
<dbReference type="AlphaFoldDB" id="A0A367KMR2"/>
<dbReference type="OrthoDB" id="6222486at2759"/>
<keyword evidence="2" id="KW-1185">Reference proteome</keyword>
<comment type="caution">
    <text evidence="1">The sequence shown here is derived from an EMBL/GenBank/DDBJ whole genome shotgun (WGS) entry which is preliminary data.</text>
</comment>
<dbReference type="Pfam" id="PF08615">
    <property type="entry name" value="RNase_H2_suC"/>
    <property type="match status" value="1"/>
</dbReference>
<dbReference type="STRING" id="4846.A0A367KMR2"/>
<sequence>MSDIKAHLFPFSVDLEGPINAKTFLNIEKKEGDEFETKFNGRQLIGRPVSVQGTTQGHVWIKETAYEEEEEEEDKQAIWKKTSTTVDEFILWKKDRAPDKQDDRIKALENWLDISQSIHEPIPL</sequence>
<evidence type="ECO:0000313" key="2">
    <source>
        <dbReference type="Proteomes" id="UP000253551"/>
    </source>
</evidence>
<gene>
    <name evidence="1" type="ORF">CU098_007351</name>
</gene>
<dbReference type="Gene3D" id="2.40.128.680">
    <property type="match status" value="1"/>
</dbReference>
<protein>
    <submittedName>
        <fullName evidence="1">Uncharacterized protein</fullName>
    </submittedName>
</protein>
<dbReference type="GO" id="GO:0032299">
    <property type="term" value="C:ribonuclease H2 complex"/>
    <property type="evidence" value="ECO:0007669"/>
    <property type="project" value="InterPro"/>
</dbReference>
<dbReference type="Proteomes" id="UP000253551">
    <property type="component" value="Unassembled WGS sequence"/>
</dbReference>
<dbReference type="PANTHER" id="PTHR47204:SF1">
    <property type="entry name" value="RIBONUCLEASE H2 SUBUNIT C"/>
    <property type="match status" value="1"/>
</dbReference>
<dbReference type="InterPro" id="IPR013924">
    <property type="entry name" value="RNase_H2_suC"/>
</dbReference>
<evidence type="ECO:0000313" key="1">
    <source>
        <dbReference type="EMBL" id="RCI03525.1"/>
    </source>
</evidence>
<proteinExistence type="predicted"/>
<dbReference type="GO" id="GO:0006401">
    <property type="term" value="P:RNA catabolic process"/>
    <property type="evidence" value="ECO:0007669"/>
    <property type="project" value="InterPro"/>
</dbReference>
<reference evidence="1 2" key="1">
    <citation type="journal article" date="2018" name="G3 (Bethesda)">
        <title>Phylogenetic and Phylogenomic Definition of Rhizopus Species.</title>
        <authorList>
            <person name="Gryganskyi A.P."/>
            <person name="Golan J."/>
            <person name="Dolatabadi S."/>
            <person name="Mondo S."/>
            <person name="Robb S."/>
            <person name="Idnurm A."/>
            <person name="Muszewska A."/>
            <person name="Steczkiewicz K."/>
            <person name="Masonjones S."/>
            <person name="Liao H.L."/>
            <person name="Gajdeczka M.T."/>
            <person name="Anike F."/>
            <person name="Vuek A."/>
            <person name="Anishchenko I.M."/>
            <person name="Voigt K."/>
            <person name="de Hoog G.S."/>
            <person name="Smith M.E."/>
            <person name="Heitman J."/>
            <person name="Vilgalys R."/>
            <person name="Stajich J.E."/>
        </authorList>
    </citation>
    <scope>NUCLEOTIDE SEQUENCE [LARGE SCALE GENOMIC DNA]</scope>
    <source>
        <strain evidence="1 2">LSU 92-RS-03</strain>
    </source>
</reference>
<organism evidence="1 2">
    <name type="scientific">Rhizopus stolonifer</name>
    <name type="common">Rhizopus nigricans</name>
    <dbReference type="NCBI Taxonomy" id="4846"/>
    <lineage>
        <taxon>Eukaryota</taxon>
        <taxon>Fungi</taxon>
        <taxon>Fungi incertae sedis</taxon>
        <taxon>Mucoromycota</taxon>
        <taxon>Mucoromycotina</taxon>
        <taxon>Mucoromycetes</taxon>
        <taxon>Mucorales</taxon>
        <taxon>Mucorineae</taxon>
        <taxon>Rhizopodaceae</taxon>
        <taxon>Rhizopus</taxon>
    </lineage>
</organism>
<dbReference type="PANTHER" id="PTHR47204">
    <property type="entry name" value="OS02G0168900 PROTEIN"/>
    <property type="match status" value="1"/>
</dbReference>